<dbReference type="InterPro" id="IPR026680">
    <property type="entry name" value="CCDC137"/>
</dbReference>
<feature type="region of interest" description="Disordered" evidence="1">
    <location>
        <begin position="170"/>
        <end position="212"/>
    </location>
</feature>
<name>V5GGF6_ANOGL</name>
<feature type="compositionally biased region" description="Basic residues" evidence="1">
    <location>
        <begin position="104"/>
        <end position="116"/>
    </location>
</feature>
<sequence>MNQSRRKKKLVDPLFQQQPNESDRTFLFRVNKICENVRREAAFADKYGVEIKRDAAGEVKVVKREKDELELLIKKVKKEKAKKKTKKKNVESDSPKLTKSQKWEKKKKEKKLQKRLKSADEFEPVKDTVKFGEIAHAPPTLTLPKKVGKVTPRPGGKKLLLSAIVLKSAEESKRQPVKEKEKLQKVTKKTIDKKGKRKDLPNAVRRQLDTQQKEVIGAYKRLKAKKRSDS</sequence>
<feature type="region of interest" description="Disordered" evidence="1">
    <location>
        <begin position="78"/>
        <end position="117"/>
    </location>
</feature>
<organism evidence="2">
    <name type="scientific">Anoplophora glabripennis</name>
    <name type="common">Asian longhorn beetle</name>
    <name type="synonym">Anoplophora nobilis</name>
    <dbReference type="NCBI Taxonomy" id="217634"/>
    <lineage>
        <taxon>Eukaryota</taxon>
        <taxon>Metazoa</taxon>
        <taxon>Ecdysozoa</taxon>
        <taxon>Arthropoda</taxon>
        <taxon>Hexapoda</taxon>
        <taxon>Insecta</taxon>
        <taxon>Pterygota</taxon>
        <taxon>Neoptera</taxon>
        <taxon>Endopterygota</taxon>
        <taxon>Coleoptera</taxon>
        <taxon>Polyphaga</taxon>
        <taxon>Cucujiformia</taxon>
        <taxon>Chrysomeloidea</taxon>
        <taxon>Cerambycidae</taxon>
        <taxon>Lamiinae</taxon>
        <taxon>Lamiini</taxon>
        <taxon>Anoplophora</taxon>
    </lineage>
</organism>
<protein>
    <recommendedName>
        <fullName evidence="3">Coiled-coil domain-containing protein</fullName>
    </recommendedName>
</protein>
<accession>V5GGF6</accession>
<dbReference type="PANTHER" id="PTHR21838">
    <property type="entry name" value="COILED-COIL DOMAIN-CONTAINING PROTEIN 137"/>
    <property type="match status" value="1"/>
</dbReference>
<dbReference type="AlphaFoldDB" id="V5GGF6"/>
<evidence type="ECO:0008006" key="3">
    <source>
        <dbReference type="Google" id="ProtNLM"/>
    </source>
</evidence>
<evidence type="ECO:0000313" key="2">
    <source>
        <dbReference type="EMBL" id="JAB60752.1"/>
    </source>
</evidence>
<dbReference type="GO" id="GO:0005634">
    <property type="term" value="C:nucleus"/>
    <property type="evidence" value="ECO:0007669"/>
    <property type="project" value="TreeGrafter"/>
</dbReference>
<feature type="compositionally biased region" description="Basic residues" evidence="1">
    <location>
        <begin position="78"/>
        <end position="87"/>
    </location>
</feature>
<evidence type="ECO:0000256" key="1">
    <source>
        <dbReference type="SAM" id="MobiDB-lite"/>
    </source>
</evidence>
<reference evidence="2" key="1">
    <citation type="submission" date="2013-07" db="EMBL/GenBank/DDBJ databases">
        <title>Midgut Transcriptome Profiling of Anoplphora glabripennis, a Lignocellulose Degrading, Wood-Boring Cerambycid.</title>
        <authorList>
            <person name="Scully E.D."/>
            <person name="Hoover K."/>
            <person name="Carlson J.E."/>
            <person name="Tien M."/>
            <person name="Geib S.M."/>
        </authorList>
    </citation>
    <scope>NUCLEOTIDE SEQUENCE</scope>
</reference>
<proteinExistence type="predicted"/>
<dbReference type="PANTHER" id="PTHR21838:SF2">
    <property type="entry name" value="COILED-COIL DOMAIN-CONTAINING PROTEIN 137"/>
    <property type="match status" value="1"/>
</dbReference>
<dbReference type="EMBL" id="GALX01007714">
    <property type="protein sequence ID" value="JAB60752.1"/>
    <property type="molecule type" value="Transcribed_RNA"/>
</dbReference>
<feature type="compositionally biased region" description="Basic and acidic residues" evidence="1">
    <location>
        <begin position="170"/>
        <end position="193"/>
    </location>
</feature>